<organism evidence="2 3">
    <name type="scientific">Brassica oleracea var. oleracea</name>
    <dbReference type="NCBI Taxonomy" id="109376"/>
    <lineage>
        <taxon>Eukaryota</taxon>
        <taxon>Viridiplantae</taxon>
        <taxon>Streptophyta</taxon>
        <taxon>Embryophyta</taxon>
        <taxon>Tracheophyta</taxon>
        <taxon>Spermatophyta</taxon>
        <taxon>Magnoliopsida</taxon>
        <taxon>eudicotyledons</taxon>
        <taxon>Gunneridae</taxon>
        <taxon>Pentapetalae</taxon>
        <taxon>rosids</taxon>
        <taxon>malvids</taxon>
        <taxon>Brassicales</taxon>
        <taxon>Brassicaceae</taxon>
        <taxon>Brassiceae</taxon>
        <taxon>Brassica</taxon>
    </lineage>
</organism>
<feature type="region of interest" description="Disordered" evidence="1">
    <location>
        <begin position="18"/>
        <end position="70"/>
    </location>
</feature>
<reference evidence="2" key="2">
    <citation type="submission" date="2015-03" db="UniProtKB">
        <authorList>
            <consortium name="EnsemblPlants"/>
        </authorList>
    </citation>
    <scope>IDENTIFICATION</scope>
</reference>
<dbReference type="Gramene" id="Bo2g075170.1">
    <property type="protein sequence ID" value="Bo2g075170.1"/>
    <property type="gene ID" value="Bo2g075170"/>
</dbReference>
<protein>
    <submittedName>
        <fullName evidence="2">Uncharacterized protein</fullName>
    </submittedName>
</protein>
<accession>A0A0D3APX7</accession>
<dbReference type="EnsemblPlants" id="Bo2g075170.1">
    <property type="protein sequence ID" value="Bo2g075170.1"/>
    <property type="gene ID" value="Bo2g075170"/>
</dbReference>
<evidence type="ECO:0000313" key="3">
    <source>
        <dbReference type="Proteomes" id="UP000032141"/>
    </source>
</evidence>
<proteinExistence type="predicted"/>
<reference evidence="2 3" key="1">
    <citation type="journal article" date="2014" name="Genome Biol.">
        <title>Transcriptome and methylome profiling reveals relics of genome dominance in the mesopolyploid Brassica oleracea.</title>
        <authorList>
            <person name="Parkin I.A."/>
            <person name="Koh C."/>
            <person name="Tang H."/>
            <person name="Robinson S.J."/>
            <person name="Kagale S."/>
            <person name="Clarke W.E."/>
            <person name="Town C.D."/>
            <person name="Nixon J."/>
            <person name="Krishnakumar V."/>
            <person name="Bidwell S.L."/>
            <person name="Denoeud F."/>
            <person name="Belcram H."/>
            <person name="Links M.G."/>
            <person name="Just J."/>
            <person name="Clarke C."/>
            <person name="Bender T."/>
            <person name="Huebert T."/>
            <person name="Mason A.S."/>
            <person name="Pires J.C."/>
            <person name="Barker G."/>
            <person name="Moore J."/>
            <person name="Walley P.G."/>
            <person name="Manoli S."/>
            <person name="Batley J."/>
            <person name="Edwards D."/>
            <person name="Nelson M.N."/>
            <person name="Wang X."/>
            <person name="Paterson A.H."/>
            <person name="King G."/>
            <person name="Bancroft I."/>
            <person name="Chalhoub B."/>
            <person name="Sharpe A.G."/>
        </authorList>
    </citation>
    <scope>NUCLEOTIDE SEQUENCE</scope>
    <source>
        <strain evidence="2 3">cv. TO1000</strain>
    </source>
</reference>
<keyword evidence="3" id="KW-1185">Reference proteome</keyword>
<dbReference type="HOGENOM" id="CLU_2761273_0_0_1"/>
<feature type="compositionally biased region" description="Polar residues" evidence="1">
    <location>
        <begin position="56"/>
        <end position="70"/>
    </location>
</feature>
<evidence type="ECO:0000313" key="2">
    <source>
        <dbReference type="EnsemblPlants" id="Bo2g075170.1"/>
    </source>
</evidence>
<evidence type="ECO:0000256" key="1">
    <source>
        <dbReference type="SAM" id="MobiDB-lite"/>
    </source>
</evidence>
<name>A0A0D3APX7_BRAOL</name>
<dbReference type="Proteomes" id="UP000032141">
    <property type="component" value="Chromosome C2"/>
</dbReference>
<dbReference type="AlphaFoldDB" id="A0A0D3APX7"/>
<sequence>MTAAMKLSTTWRRITRDLEKSGAWRRSNRGGSDDGARRRPRRCEADDELDKDEAGVQQSTALERSWSTTG</sequence>